<name>A0A2Z6ZSP5_9LAMI</name>
<dbReference type="EMBL" id="KV195797">
    <property type="protein sequence ID" value="KZT75771.1"/>
    <property type="molecule type" value="Genomic_DNA"/>
</dbReference>
<dbReference type="AlphaFoldDB" id="A0A2Z6ZSP5"/>
<sequence>MGEATTFPPLKILSAKTIKTYVAAKKTIYARGKADEPVVAKIARSKKRPIATGDEPDVTNKKRTSKRKASSSKDNMDIVSVAQESIPLQTFEPSTAVSVEKRASVEEAVEEQSVEPTVDTIEKETVSSADEG</sequence>
<organism evidence="2 3">
    <name type="scientific">Dorcoceras hygrometricum</name>
    <dbReference type="NCBI Taxonomy" id="472368"/>
    <lineage>
        <taxon>Eukaryota</taxon>
        <taxon>Viridiplantae</taxon>
        <taxon>Streptophyta</taxon>
        <taxon>Embryophyta</taxon>
        <taxon>Tracheophyta</taxon>
        <taxon>Spermatophyta</taxon>
        <taxon>Magnoliopsida</taxon>
        <taxon>eudicotyledons</taxon>
        <taxon>Gunneridae</taxon>
        <taxon>Pentapetalae</taxon>
        <taxon>asterids</taxon>
        <taxon>lamiids</taxon>
        <taxon>Lamiales</taxon>
        <taxon>Gesneriaceae</taxon>
        <taxon>Didymocarpoideae</taxon>
        <taxon>Trichosporeae</taxon>
        <taxon>Loxocarpinae</taxon>
        <taxon>Dorcoceras</taxon>
    </lineage>
</organism>
<feature type="region of interest" description="Disordered" evidence="1">
    <location>
        <begin position="45"/>
        <end position="78"/>
    </location>
</feature>
<gene>
    <name evidence="2" type="ORF">F511_47204</name>
</gene>
<accession>A0A2Z6ZSP5</accession>
<keyword evidence="3" id="KW-1185">Reference proteome</keyword>
<protein>
    <submittedName>
        <fullName evidence="2">Uncharacterized protein</fullName>
    </submittedName>
</protein>
<feature type="region of interest" description="Disordered" evidence="1">
    <location>
        <begin position="102"/>
        <end position="132"/>
    </location>
</feature>
<proteinExistence type="predicted"/>
<dbReference type="Proteomes" id="UP000250235">
    <property type="component" value="Unassembled WGS sequence"/>
</dbReference>
<evidence type="ECO:0000313" key="2">
    <source>
        <dbReference type="EMBL" id="KZT75771.1"/>
    </source>
</evidence>
<reference evidence="2 3" key="1">
    <citation type="journal article" date="2015" name="Proc. Natl. Acad. Sci. U.S.A.">
        <title>The resurrection genome of Boea hygrometrica: A blueprint for survival of dehydration.</title>
        <authorList>
            <person name="Xiao L."/>
            <person name="Yang G."/>
            <person name="Zhang L."/>
            <person name="Yang X."/>
            <person name="Zhao S."/>
            <person name="Ji Z."/>
            <person name="Zhou Q."/>
            <person name="Hu M."/>
            <person name="Wang Y."/>
            <person name="Chen M."/>
            <person name="Xu Y."/>
            <person name="Jin H."/>
            <person name="Xiao X."/>
            <person name="Hu G."/>
            <person name="Bao F."/>
            <person name="Hu Y."/>
            <person name="Wan P."/>
            <person name="Li L."/>
            <person name="Deng X."/>
            <person name="Kuang T."/>
            <person name="Xiang C."/>
            <person name="Zhu J.K."/>
            <person name="Oliver M.J."/>
            <person name="He Y."/>
        </authorList>
    </citation>
    <scope>NUCLEOTIDE SEQUENCE [LARGE SCALE GENOMIC DNA]</scope>
    <source>
        <strain evidence="3">cv. XS01</strain>
    </source>
</reference>
<evidence type="ECO:0000313" key="3">
    <source>
        <dbReference type="Proteomes" id="UP000250235"/>
    </source>
</evidence>
<evidence type="ECO:0000256" key="1">
    <source>
        <dbReference type="SAM" id="MobiDB-lite"/>
    </source>
</evidence>
<feature type="compositionally biased region" description="Basic residues" evidence="1">
    <location>
        <begin position="61"/>
        <end position="70"/>
    </location>
</feature>